<dbReference type="Proteomes" id="UP000824782">
    <property type="component" value="Unassembled WGS sequence"/>
</dbReference>
<evidence type="ECO:0000313" key="36">
    <source>
        <dbReference type="EMBL" id="KAG8595267.1"/>
    </source>
</evidence>
<proteinExistence type="inferred from homology"/>
<dbReference type="EC" id="1.3.1.74" evidence="5"/>
<dbReference type="Gene3D" id="3.40.50.720">
    <property type="entry name" value="NAD(P)-binding Rossmann-like Domain"/>
    <property type="match status" value="1"/>
</dbReference>
<dbReference type="PANTHER" id="PTHR43205">
    <property type="entry name" value="PROSTAGLANDIN REDUCTASE"/>
    <property type="match status" value="1"/>
</dbReference>
<dbReference type="GO" id="GO:0006693">
    <property type="term" value="P:prostaglandin metabolic process"/>
    <property type="evidence" value="ECO:0007669"/>
    <property type="project" value="UniProtKB-KW"/>
</dbReference>
<name>A0AAV7DF84_ENGPU</name>
<dbReference type="SUPFAM" id="SSF51735">
    <property type="entry name" value="NAD(P)-binding Rossmann-fold domains"/>
    <property type="match status" value="1"/>
</dbReference>
<comment type="catalytic activity">
    <reaction evidence="33">
        <text>an n-alkanal + NADP(+) = an alk-2-enal + NADPH + H(+)</text>
        <dbReference type="Rhea" id="RHEA:13737"/>
        <dbReference type="ChEBI" id="CHEBI:12834"/>
        <dbReference type="ChEBI" id="CHEBI:13757"/>
        <dbReference type="ChEBI" id="CHEBI:15378"/>
        <dbReference type="ChEBI" id="CHEBI:57783"/>
        <dbReference type="ChEBI" id="CHEBI:58349"/>
        <dbReference type="EC" id="1.3.1.74"/>
    </reaction>
    <physiologicalReaction direction="right-to-left" evidence="33">
        <dbReference type="Rhea" id="RHEA:13739"/>
    </physiologicalReaction>
</comment>
<evidence type="ECO:0000256" key="21">
    <source>
        <dbReference type="ARBA" id="ARBA00047617"/>
    </source>
</evidence>
<keyword evidence="9" id="KW-0597">Phosphoprotein</keyword>
<protein>
    <recommendedName>
        <fullName evidence="6">Prostaglandin reductase 1</fullName>
        <ecNumber evidence="4">1.3.1.48</ecNumber>
        <ecNumber evidence="5">1.3.1.74</ecNumber>
    </recommendedName>
    <alternativeName>
        <fullName evidence="19">15-oxoprostaglandin 13-reductase</fullName>
    </alternativeName>
    <alternativeName>
        <fullName evidence="17">Dithiolethione-inducible gene 1 protein</fullName>
    </alternativeName>
    <alternativeName>
        <fullName evidence="16">Leukotriene B4 12-hydroxydehydrogenase</fullName>
    </alternativeName>
    <alternativeName>
        <fullName evidence="18">NAD(P)H-dependent alkenal/one oxidoreductase</fullName>
    </alternativeName>
</protein>
<dbReference type="Pfam" id="PF00107">
    <property type="entry name" value="ADH_zinc_N"/>
    <property type="match status" value="1"/>
</dbReference>
<evidence type="ECO:0000259" key="35">
    <source>
        <dbReference type="SMART" id="SM00829"/>
    </source>
</evidence>
<dbReference type="InterPro" id="IPR041694">
    <property type="entry name" value="ADH_N_2"/>
</dbReference>
<evidence type="ECO:0000256" key="33">
    <source>
        <dbReference type="ARBA" id="ARBA00049179"/>
    </source>
</evidence>
<evidence type="ECO:0000256" key="8">
    <source>
        <dbReference type="ARBA" id="ARBA00022501"/>
    </source>
</evidence>
<comment type="caution">
    <text evidence="36">The sequence shown here is derived from an EMBL/GenBank/DDBJ whole genome shotgun (WGS) entry which is preliminary data.</text>
</comment>
<dbReference type="EC" id="1.3.1.48" evidence="4"/>
<evidence type="ECO:0000256" key="24">
    <source>
        <dbReference type="ARBA" id="ARBA00047878"/>
    </source>
</evidence>
<evidence type="ECO:0000256" key="18">
    <source>
        <dbReference type="ARBA" id="ARBA00032297"/>
    </source>
</evidence>
<comment type="catalytic activity">
    <reaction evidence="29">
        <text>20-hydroxy-leukotriene B4 + NADP(+) = 12-oxo-20-hydroxy-leukotriene B4 + NADPH + H(+)</text>
        <dbReference type="Rhea" id="RHEA:51208"/>
        <dbReference type="ChEBI" id="CHEBI:15378"/>
        <dbReference type="ChEBI" id="CHEBI:57460"/>
        <dbReference type="ChEBI" id="CHEBI:57783"/>
        <dbReference type="ChEBI" id="CHEBI:58349"/>
        <dbReference type="ChEBI" id="CHEBI:133346"/>
    </reaction>
    <physiologicalReaction direction="left-to-right" evidence="29">
        <dbReference type="Rhea" id="RHEA:51209"/>
    </physiologicalReaction>
</comment>
<dbReference type="GO" id="GO:0005737">
    <property type="term" value="C:cytoplasm"/>
    <property type="evidence" value="ECO:0007669"/>
    <property type="project" value="UniProtKB-SubCell"/>
</dbReference>
<evidence type="ECO:0000256" key="31">
    <source>
        <dbReference type="ARBA" id="ARBA00049068"/>
    </source>
</evidence>
<comment type="catalytic activity">
    <reaction evidence="24">
        <text>13,14-dihydro-15-oxo-prostaglandin F1alpha + NADP(+) = 15-oxoprostaglandin F1alpha + NADPH + H(+)</text>
        <dbReference type="Rhea" id="RHEA:50592"/>
        <dbReference type="ChEBI" id="CHEBI:15378"/>
        <dbReference type="ChEBI" id="CHEBI:57783"/>
        <dbReference type="ChEBI" id="CHEBI:58349"/>
        <dbReference type="ChEBI" id="CHEBI:79072"/>
        <dbReference type="ChEBI" id="CHEBI:133411"/>
    </reaction>
    <physiologicalReaction direction="right-to-left" evidence="24">
        <dbReference type="Rhea" id="RHEA:50594"/>
    </physiologicalReaction>
</comment>
<comment type="catalytic activity">
    <reaction evidence="30">
        <text>6-trans-leukotriene B4 + NADP(+) = 12-oxo-(5S)-hydroxy-(6E,8E,10E,14Z)-eicosatetraenoate + NADPH + H(+)</text>
        <dbReference type="Rhea" id="RHEA:51204"/>
        <dbReference type="ChEBI" id="CHEBI:15378"/>
        <dbReference type="ChEBI" id="CHEBI:57783"/>
        <dbReference type="ChEBI" id="CHEBI:58349"/>
        <dbReference type="ChEBI" id="CHEBI:90723"/>
        <dbReference type="ChEBI" id="CHEBI:133974"/>
    </reaction>
    <physiologicalReaction direction="left-to-right" evidence="30">
        <dbReference type="Rhea" id="RHEA:51205"/>
    </physiologicalReaction>
</comment>
<evidence type="ECO:0000256" key="19">
    <source>
        <dbReference type="ARBA" id="ARBA00033119"/>
    </source>
</evidence>
<evidence type="ECO:0000256" key="28">
    <source>
        <dbReference type="ARBA" id="ARBA00048387"/>
    </source>
</evidence>
<evidence type="ECO:0000256" key="7">
    <source>
        <dbReference type="ARBA" id="ARBA00022490"/>
    </source>
</evidence>
<keyword evidence="13" id="KW-0560">Oxidoreductase</keyword>
<comment type="similarity">
    <text evidence="2">Belongs to the NADP-dependent oxidoreductase L4BD family.</text>
</comment>
<evidence type="ECO:0000256" key="9">
    <source>
        <dbReference type="ARBA" id="ARBA00022553"/>
    </source>
</evidence>
<reference evidence="36" key="1">
    <citation type="thesis" date="2020" institute="ProQuest LLC" country="789 East Eisenhower Parkway, Ann Arbor, MI, USA">
        <title>Comparative Genomics and Chromosome Evolution.</title>
        <authorList>
            <person name="Mudd A.B."/>
        </authorList>
    </citation>
    <scope>NUCLEOTIDE SEQUENCE</scope>
    <source>
        <strain evidence="36">237g6f4</strain>
        <tissue evidence="36">Blood</tissue>
    </source>
</reference>
<dbReference type="GO" id="GO:0047522">
    <property type="term" value="F:15-oxoprostaglandin 13-reductase [NAD(P)+] activity"/>
    <property type="evidence" value="ECO:0007669"/>
    <property type="project" value="UniProtKB-EC"/>
</dbReference>
<dbReference type="InterPro" id="IPR020843">
    <property type="entry name" value="ER"/>
</dbReference>
<dbReference type="EMBL" id="WNYA01000001">
    <property type="protein sequence ID" value="KAG8595267.1"/>
    <property type="molecule type" value="Genomic_DNA"/>
</dbReference>
<evidence type="ECO:0000256" key="14">
    <source>
        <dbReference type="ARBA" id="ARBA00023098"/>
    </source>
</evidence>
<dbReference type="Pfam" id="PF16884">
    <property type="entry name" value="ADH_N_2"/>
    <property type="match status" value="1"/>
</dbReference>
<evidence type="ECO:0000256" key="23">
    <source>
        <dbReference type="ARBA" id="ARBA00047871"/>
    </source>
</evidence>
<evidence type="ECO:0000256" key="15">
    <source>
        <dbReference type="ARBA" id="ARBA00023278"/>
    </source>
</evidence>
<keyword evidence="12" id="KW-0007">Acetylation</keyword>
<dbReference type="InterPro" id="IPR045010">
    <property type="entry name" value="MDR_fam"/>
</dbReference>
<dbReference type="InterPro" id="IPR013149">
    <property type="entry name" value="ADH-like_C"/>
</dbReference>
<evidence type="ECO:0000256" key="27">
    <source>
        <dbReference type="ARBA" id="ARBA00048290"/>
    </source>
</evidence>
<keyword evidence="8" id="KW-0644">Prostaglandin metabolism</keyword>
<comment type="catalytic activity">
    <reaction evidence="27">
        <text>13,14-dihydro-15-oxo-PGF2alpha + NADP(+) = 15-oxoprostaglandin F2alpha + NADPH + H(+)</text>
        <dbReference type="Rhea" id="RHEA:50588"/>
        <dbReference type="ChEBI" id="CHEBI:15378"/>
        <dbReference type="ChEBI" id="CHEBI:57783"/>
        <dbReference type="ChEBI" id="CHEBI:58349"/>
        <dbReference type="ChEBI" id="CHEBI:133374"/>
        <dbReference type="ChEBI" id="CHEBI:133409"/>
    </reaction>
    <physiologicalReaction direction="right-to-left" evidence="27">
        <dbReference type="Rhea" id="RHEA:50590"/>
    </physiologicalReaction>
</comment>
<comment type="subunit">
    <text evidence="3">Monomer or homodimer.</text>
</comment>
<keyword evidence="7" id="KW-0963">Cytoplasm</keyword>
<evidence type="ECO:0000256" key="16">
    <source>
        <dbReference type="ARBA" id="ARBA00031851"/>
    </source>
</evidence>
<comment type="catalytic activity">
    <reaction evidence="31">
        <text>(5S,12S)-dihydroxy-(6E,10E,12E,14Z)-eicosatetraenoate + NADP(+) = 12-oxo-(5S)-hydroxy-(6E,8E,10E,14Z)-eicosatetraenoate + NADPH + H(+)</text>
        <dbReference type="Rhea" id="RHEA:51212"/>
        <dbReference type="ChEBI" id="CHEBI:15378"/>
        <dbReference type="ChEBI" id="CHEBI:57783"/>
        <dbReference type="ChEBI" id="CHEBI:58349"/>
        <dbReference type="ChEBI" id="CHEBI:133974"/>
        <dbReference type="ChEBI" id="CHEBI:133975"/>
    </reaction>
    <physiologicalReaction direction="left-to-right" evidence="31">
        <dbReference type="Rhea" id="RHEA:51213"/>
    </physiologicalReaction>
</comment>
<evidence type="ECO:0000256" key="10">
    <source>
        <dbReference type="ARBA" id="ARBA00022832"/>
    </source>
</evidence>
<dbReference type="AlphaFoldDB" id="A0AAV7DF84"/>
<dbReference type="InterPro" id="IPR036291">
    <property type="entry name" value="NAD(P)-bd_dom_sf"/>
</dbReference>
<keyword evidence="15" id="KW-0379">Hydroxylation</keyword>
<evidence type="ECO:0000256" key="4">
    <source>
        <dbReference type="ARBA" id="ARBA00011981"/>
    </source>
</evidence>
<evidence type="ECO:0000256" key="5">
    <source>
        <dbReference type="ARBA" id="ARBA00012410"/>
    </source>
</evidence>
<comment type="catalytic activity">
    <reaction evidence="20">
        <text>octanal + NADP(+) = (2E)-octenal + NADPH + H(+)</text>
        <dbReference type="Rhea" id="RHEA:50780"/>
        <dbReference type="ChEBI" id="CHEBI:15378"/>
        <dbReference type="ChEBI" id="CHEBI:17935"/>
        <dbReference type="ChEBI" id="CHEBI:57783"/>
        <dbReference type="ChEBI" id="CHEBI:58349"/>
        <dbReference type="ChEBI" id="CHEBI:61748"/>
    </reaction>
    <physiologicalReaction direction="right-to-left" evidence="20">
        <dbReference type="Rhea" id="RHEA:50782"/>
    </physiologicalReaction>
</comment>
<evidence type="ECO:0000256" key="20">
    <source>
        <dbReference type="ARBA" id="ARBA00047461"/>
    </source>
</evidence>
<evidence type="ECO:0000256" key="1">
    <source>
        <dbReference type="ARBA" id="ARBA00004496"/>
    </source>
</evidence>
<evidence type="ECO:0000256" key="30">
    <source>
        <dbReference type="ARBA" id="ARBA00048953"/>
    </source>
</evidence>
<dbReference type="CDD" id="cd08294">
    <property type="entry name" value="leukotriene_B4_DH_like"/>
    <property type="match status" value="1"/>
</dbReference>
<dbReference type="SMART" id="SM00829">
    <property type="entry name" value="PKS_ER"/>
    <property type="match status" value="1"/>
</dbReference>
<keyword evidence="14" id="KW-0443">Lipid metabolism</keyword>
<keyword evidence="10" id="KW-0276">Fatty acid metabolism</keyword>
<dbReference type="EMBL" id="WNYA01000001">
    <property type="protein sequence ID" value="KAG8595268.1"/>
    <property type="molecule type" value="Genomic_DNA"/>
</dbReference>
<comment type="catalytic activity">
    <reaction evidence="34">
        <text>hexanal + NADP(+) = (E)-hex-2-enal + NADPH + H(+)</text>
        <dbReference type="Rhea" id="RHEA:50776"/>
        <dbReference type="ChEBI" id="CHEBI:15378"/>
        <dbReference type="ChEBI" id="CHEBI:28913"/>
        <dbReference type="ChEBI" id="CHEBI:57783"/>
        <dbReference type="ChEBI" id="CHEBI:58349"/>
        <dbReference type="ChEBI" id="CHEBI:88528"/>
    </reaction>
    <physiologicalReaction direction="right-to-left" evidence="34">
        <dbReference type="Rhea" id="RHEA:50778"/>
    </physiologicalReaction>
</comment>
<accession>A0AAV7DF84</accession>
<dbReference type="PANTHER" id="PTHR43205:SF7">
    <property type="entry name" value="PROSTAGLANDIN REDUCTASE 1"/>
    <property type="match status" value="1"/>
</dbReference>
<evidence type="ECO:0000256" key="34">
    <source>
        <dbReference type="ARBA" id="ARBA00049368"/>
    </source>
</evidence>
<evidence type="ECO:0000256" key="12">
    <source>
        <dbReference type="ARBA" id="ARBA00022990"/>
    </source>
</evidence>
<comment type="catalytic activity">
    <reaction evidence="28">
        <text>4-hydroxynonanal + NADP(+) = (E)-4-hydroxynon-2-enal + NADPH + H(+)</text>
        <dbReference type="Rhea" id="RHEA:64736"/>
        <dbReference type="ChEBI" id="CHEBI:15378"/>
        <dbReference type="ChEBI" id="CHEBI:57783"/>
        <dbReference type="ChEBI" id="CHEBI:58349"/>
        <dbReference type="ChEBI" id="CHEBI:58968"/>
        <dbReference type="ChEBI" id="CHEBI:156112"/>
    </reaction>
    <physiologicalReaction direction="right-to-left" evidence="28">
        <dbReference type="Rhea" id="RHEA:64738"/>
    </physiologicalReaction>
</comment>
<evidence type="ECO:0000256" key="26">
    <source>
        <dbReference type="ARBA" id="ARBA00048066"/>
    </source>
</evidence>
<keyword evidence="11" id="KW-0521">NADP</keyword>
<evidence type="ECO:0000256" key="3">
    <source>
        <dbReference type="ARBA" id="ARBA00011852"/>
    </source>
</evidence>
<comment type="catalytic activity">
    <reaction evidence="23">
        <text>leukotriene B4 + NADP(+) = 12-oxo-leukotriene B4 + NADPH + H(+)</text>
        <dbReference type="Rhea" id="RHEA:50608"/>
        <dbReference type="ChEBI" id="CHEBI:15378"/>
        <dbReference type="ChEBI" id="CHEBI:57461"/>
        <dbReference type="ChEBI" id="CHEBI:57783"/>
        <dbReference type="ChEBI" id="CHEBI:58349"/>
        <dbReference type="ChEBI" id="CHEBI:133309"/>
    </reaction>
    <physiologicalReaction direction="left-to-right" evidence="23">
        <dbReference type="Rhea" id="RHEA:50609"/>
    </physiologicalReaction>
</comment>
<comment type="catalytic activity">
    <reaction evidence="21">
        <text>decanal + NADP(+) = (2E)-decenal + NADPH + H(+)</text>
        <dbReference type="Rhea" id="RHEA:50612"/>
        <dbReference type="ChEBI" id="CHEBI:15378"/>
        <dbReference type="ChEBI" id="CHEBI:31457"/>
        <dbReference type="ChEBI" id="CHEBI:57783"/>
        <dbReference type="ChEBI" id="CHEBI:58349"/>
        <dbReference type="ChEBI" id="CHEBI:133455"/>
    </reaction>
    <physiologicalReaction direction="right-to-left" evidence="21">
        <dbReference type="Rhea" id="RHEA:50614"/>
    </physiologicalReaction>
</comment>
<dbReference type="InterPro" id="IPR011032">
    <property type="entry name" value="GroES-like_sf"/>
</dbReference>
<gene>
    <name evidence="36" type="ORF">GDO81_001473</name>
</gene>
<sequence length="331" mass="36514">MVVSKSWTMVKHFEGVPKLEDFKLIEKELPPLEDGEVLLESVFWSVDPYMRPYSKTALKEGDVMMGTQVARVTESKNPSFTVGDYYVAQSGWTTHFISDGKKLRALPSNWPESLPRSLALGAVGMPGVTAYIGLKQICDPKPGEVLLVNSAAGAVGTIVGQIAKIKGCKVVGSAGSDDKVAYLKSIGFDEAFNYKTVGSLEEALKKASPEGYDCYFEHVGGKFADAAHQQMKDFGRIAVCGCISMYNDTIPQTGPYIQPLLLFKQLRMEGFLIFRYEDKPIYEEAQKQLLEWILEGKVKYHEHITNGFENMPAGFIGMLNGENTGKAIIKA</sequence>
<feature type="domain" description="Enoyl reductase (ER)" evidence="35">
    <location>
        <begin position="15"/>
        <end position="329"/>
    </location>
</feature>
<evidence type="ECO:0000256" key="22">
    <source>
        <dbReference type="ARBA" id="ARBA00047742"/>
    </source>
</evidence>
<comment type="catalytic activity">
    <reaction evidence="32">
        <text>13,14-dihydro-15-oxo-prostaglandin E1 + NADP(+) = 15-oxoprostaglandin E1 + NADPH + H(+)</text>
        <dbReference type="Rhea" id="RHEA:50584"/>
        <dbReference type="ChEBI" id="CHEBI:15378"/>
        <dbReference type="ChEBI" id="CHEBI:57401"/>
        <dbReference type="ChEBI" id="CHEBI:57783"/>
        <dbReference type="ChEBI" id="CHEBI:58349"/>
        <dbReference type="ChEBI" id="CHEBI:133408"/>
    </reaction>
    <physiologicalReaction direction="right-to-left" evidence="32">
        <dbReference type="Rhea" id="RHEA:50586"/>
    </physiologicalReaction>
</comment>
<evidence type="ECO:0000256" key="25">
    <source>
        <dbReference type="ARBA" id="ARBA00047903"/>
    </source>
</evidence>
<dbReference type="SUPFAM" id="SSF50129">
    <property type="entry name" value="GroES-like"/>
    <property type="match status" value="2"/>
</dbReference>
<evidence type="ECO:0000256" key="29">
    <source>
        <dbReference type="ARBA" id="ARBA00048591"/>
    </source>
</evidence>
<dbReference type="GO" id="GO:0032440">
    <property type="term" value="F:2-alkenal reductase [NAD(P)H] activity"/>
    <property type="evidence" value="ECO:0007669"/>
    <property type="project" value="UniProtKB-EC"/>
</dbReference>
<evidence type="ECO:0000256" key="11">
    <source>
        <dbReference type="ARBA" id="ARBA00022857"/>
    </source>
</evidence>
<keyword evidence="37" id="KW-1185">Reference proteome</keyword>
<organism evidence="36 37">
    <name type="scientific">Engystomops pustulosus</name>
    <name type="common">Tungara frog</name>
    <name type="synonym">Physalaemus pustulosus</name>
    <dbReference type="NCBI Taxonomy" id="76066"/>
    <lineage>
        <taxon>Eukaryota</taxon>
        <taxon>Metazoa</taxon>
        <taxon>Chordata</taxon>
        <taxon>Craniata</taxon>
        <taxon>Vertebrata</taxon>
        <taxon>Euteleostomi</taxon>
        <taxon>Amphibia</taxon>
        <taxon>Batrachia</taxon>
        <taxon>Anura</taxon>
        <taxon>Neobatrachia</taxon>
        <taxon>Hyloidea</taxon>
        <taxon>Leptodactylidae</taxon>
        <taxon>Leiuperinae</taxon>
        <taxon>Engystomops</taxon>
    </lineage>
</organism>
<evidence type="ECO:0000256" key="6">
    <source>
        <dbReference type="ARBA" id="ARBA00020651"/>
    </source>
</evidence>
<comment type="catalytic activity">
    <reaction evidence="26">
        <text>nonan-2-one + NADP(+) = (3E)-nonen-2-one + NADPH + H(+)</text>
        <dbReference type="Rhea" id="RHEA:50616"/>
        <dbReference type="ChEBI" id="CHEBI:15378"/>
        <dbReference type="ChEBI" id="CHEBI:57783"/>
        <dbReference type="ChEBI" id="CHEBI:58349"/>
        <dbReference type="ChEBI" id="CHEBI:77927"/>
        <dbReference type="ChEBI" id="CHEBI:133457"/>
    </reaction>
    <physiologicalReaction direction="right-to-left" evidence="26">
        <dbReference type="Rhea" id="RHEA:50618"/>
    </physiologicalReaction>
</comment>
<dbReference type="Gene3D" id="3.90.180.10">
    <property type="entry name" value="Medium-chain alcohol dehydrogenases, catalytic domain"/>
    <property type="match status" value="1"/>
</dbReference>
<evidence type="ECO:0000256" key="17">
    <source>
        <dbReference type="ARBA" id="ARBA00032255"/>
    </source>
</evidence>
<dbReference type="InterPro" id="IPR014190">
    <property type="entry name" value="PTGR1"/>
</dbReference>
<comment type="catalytic activity">
    <reaction evidence="22">
        <text>pentan-2-one + NADP(+) = (E)-pent-3-en-2-one + NADPH + H(+)</text>
        <dbReference type="Rhea" id="RHEA:50788"/>
        <dbReference type="ChEBI" id="CHEBI:15378"/>
        <dbReference type="ChEBI" id="CHEBI:16472"/>
        <dbReference type="ChEBI" id="CHEBI:57783"/>
        <dbReference type="ChEBI" id="CHEBI:58349"/>
        <dbReference type="ChEBI" id="CHEBI:145276"/>
    </reaction>
    <physiologicalReaction direction="right-to-left" evidence="22">
        <dbReference type="Rhea" id="RHEA:50790"/>
    </physiologicalReaction>
</comment>
<comment type="catalytic activity">
    <reaction evidence="25">
        <text>dodecanal + NADP(+) = (2E)-dodecenal + NADPH + H(+)</text>
        <dbReference type="Rhea" id="RHEA:50784"/>
        <dbReference type="ChEBI" id="CHEBI:15378"/>
        <dbReference type="ChEBI" id="CHEBI:27836"/>
        <dbReference type="ChEBI" id="CHEBI:57783"/>
        <dbReference type="ChEBI" id="CHEBI:58349"/>
        <dbReference type="ChEBI" id="CHEBI:133741"/>
    </reaction>
    <physiologicalReaction direction="right-to-left" evidence="25">
        <dbReference type="Rhea" id="RHEA:50786"/>
    </physiologicalReaction>
</comment>
<dbReference type="FunFam" id="3.40.50.720:FF:000121">
    <property type="entry name" value="Prostaglandin reductase 2"/>
    <property type="match status" value="1"/>
</dbReference>
<evidence type="ECO:0000256" key="32">
    <source>
        <dbReference type="ARBA" id="ARBA00049070"/>
    </source>
</evidence>
<evidence type="ECO:0000313" key="37">
    <source>
        <dbReference type="Proteomes" id="UP000824782"/>
    </source>
</evidence>
<comment type="subcellular location">
    <subcellularLocation>
        <location evidence="1">Cytoplasm</location>
    </subcellularLocation>
</comment>
<evidence type="ECO:0000256" key="13">
    <source>
        <dbReference type="ARBA" id="ARBA00023002"/>
    </source>
</evidence>
<evidence type="ECO:0000256" key="2">
    <source>
        <dbReference type="ARBA" id="ARBA00010460"/>
    </source>
</evidence>